<dbReference type="InterPro" id="IPR002067">
    <property type="entry name" value="MCP"/>
</dbReference>
<protein>
    <submittedName>
        <fullName evidence="13">Uncharacterized protein</fullName>
    </submittedName>
</protein>
<keyword evidence="4 10" id="KW-0812">Transmembrane</keyword>
<dbReference type="AlphaFoldDB" id="A0A1X6PIK4"/>
<dbReference type="Pfam" id="PF00153">
    <property type="entry name" value="Mito_carr"/>
    <property type="match status" value="3"/>
</dbReference>
<feature type="repeat" description="Solcar" evidence="10">
    <location>
        <begin position="266"/>
        <end position="350"/>
    </location>
</feature>
<evidence type="ECO:0000313" key="13">
    <source>
        <dbReference type="EMBL" id="OSX80667.1"/>
    </source>
</evidence>
<keyword evidence="8" id="KW-0496">Mitochondrion</keyword>
<evidence type="ECO:0000256" key="5">
    <source>
        <dbReference type="ARBA" id="ARBA00022737"/>
    </source>
</evidence>
<proteinExistence type="inferred from homology"/>
<feature type="transmembrane region" description="Helical" evidence="12">
    <location>
        <begin position="105"/>
        <end position="123"/>
    </location>
</feature>
<evidence type="ECO:0000256" key="11">
    <source>
        <dbReference type="RuleBase" id="RU000488"/>
    </source>
</evidence>
<dbReference type="Gene3D" id="1.50.40.10">
    <property type="entry name" value="Mitochondrial carrier domain"/>
    <property type="match status" value="1"/>
</dbReference>
<dbReference type="InterPro" id="IPR018108">
    <property type="entry name" value="MCP_transmembrane"/>
</dbReference>
<gene>
    <name evidence="13" type="ORF">BU14_0033s0011</name>
</gene>
<organism evidence="13 14">
    <name type="scientific">Porphyra umbilicalis</name>
    <name type="common">Purple laver</name>
    <name type="synonym">Red alga</name>
    <dbReference type="NCBI Taxonomy" id="2786"/>
    <lineage>
        <taxon>Eukaryota</taxon>
        <taxon>Rhodophyta</taxon>
        <taxon>Bangiophyceae</taxon>
        <taxon>Bangiales</taxon>
        <taxon>Bangiaceae</taxon>
        <taxon>Porphyra</taxon>
    </lineage>
</organism>
<dbReference type="PROSITE" id="PS50920">
    <property type="entry name" value="SOLCAR"/>
    <property type="match status" value="3"/>
</dbReference>
<keyword evidence="14" id="KW-1185">Reference proteome</keyword>
<dbReference type="Proteomes" id="UP000218209">
    <property type="component" value="Unassembled WGS sequence"/>
</dbReference>
<dbReference type="InterPro" id="IPR044677">
    <property type="entry name" value="SLC25A3/Pic2/Mir1-like"/>
</dbReference>
<keyword evidence="5" id="KW-0677">Repeat</keyword>
<keyword evidence="9 10" id="KW-0472">Membrane</keyword>
<comment type="subcellular location">
    <subcellularLocation>
        <location evidence="1">Mitochondrion inner membrane</location>
        <topology evidence="1">Multi-pass membrane protein</topology>
    </subcellularLocation>
</comment>
<evidence type="ECO:0000313" key="14">
    <source>
        <dbReference type="Proteomes" id="UP000218209"/>
    </source>
</evidence>
<evidence type="ECO:0000256" key="10">
    <source>
        <dbReference type="PROSITE-ProRule" id="PRU00282"/>
    </source>
</evidence>
<keyword evidence="3 11" id="KW-0813">Transport</keyword>
<evidence type="ECO:0000256" key="6">
    <source>
        <dbReference type="ARBA" id="ARBA00022792"/>
    </source>
</evidence>
<comment type="similarity">
    <text evidence="2 11">Belongs to the mitochondrial carrier (TC 2.A.29) family.</text>
</comment>
<dbReference type="PRINTS" id="PR00926">
    <property type="entry name" value="MITOCARRIER"/>
</dbReference>
<dbReference type="SUPFAM" id="SSF103506">
    <property type="entry name" value="Mitochondrial carrier"/>
    <property type="match status" value="1"/>
</dbReference>
<feature type="transmembrane region" description="Helical" evidence="12">
    <location>
        <begin position="367"/>
        <end position="387"/>
    </location>
</feature>
<evidence type="ECO:0000256" key="2">
    <source>
        <dbReference type="ARBA" id="ARBA00006375"/>
    </source>
</evidence>
<evidence type="ECO:0000256" key="8">
    <source>
        <dbReference type="ARBA" id="ARBA00023128"/>
    </source>
</evidence>
<dbReference type="InterPro" id="IPR023395">
    <property type="entry name" value="MCP_dom_sf"/>
</dbReference>
<evidence type="ECO:0000256" key="9">
    <source>
        <dbReference type="ARBA" id="ARBA00023136"/>
    </source>
</evidence>
<feature type="transmembrane region" description="Helical" evidence="12">
    <location>
        <begin position="30"/>
        <end position="49"/>
    </location>
</feature>
<sequence length="500" mass="49467">MELLGRGRRPHGGGVAGACRLWRSRGGASAAATATTVAATTAIVLVLLADPSRGAPFDAAAVPRLDAVGGLSAVHLTDGAAGAAAVGAGATAAAASSVGGLSPPAYSAVLLAYAVALVLLALGRATGVLPLAWQAGGARVASVGAAALIAGRLGLEGVDAAAVGALSARRFAQYFAAGGICAFLTHAACTPIDVVKTRQQTAPPGKYAGAGDALRAILADEGPATLLKGFGATAAGYFLHGAFKYSFYEVFKVILTQGTPYSALVPPLRIAAASGFLAECIACILLCPMEAVRIRSVADSAFPSGVASGLALLFKSEGLHGLFKGLPSILLKQVPYTVGQFMSFEVAVTFVRLSVAAFTRNAPPTPATAAFISTMAGLLAGVMAGVISQPGDTILSKINQGESEGSALAQIARVARALGLRGLFLGLGARLVQVSCMVGAQFFIYDGIKLWCGITPASAVPVAVAAAVAAAGKAGGTVLGVAAPSAGVTRAAGAAVETAT</sequence>
<accession>A0A1X6PIK4</accession>
<reference evidence="13 14" key="1">
    <citation type="submission" date="2017-03" db="EMBL/GenBank/DDBJ databases">
        <title>WGS assembly of Porphyra umbilicalis.</title>
        <authorList>
            <person name="Brawley S.H."/>
            <person name="Blouin N.A."/>
            <person name="Ficko-Blean E."/>
            <person name="Wheeler G.L."/>
            <person name="Lohr M."/>
            <person name="Goodson H.V."/>
            <person name="Jenkins J.W."/>
            <person name="Blaby-Haas C.E."/>
            <person name="Helliwell K.E."/>
            <person name="Chan C."/>
            <person name="Marriage T."/>
            <person name="Bhattacharya D."/>
            <person name="Klein A.S."/>
            <person name="Badis Y."/>
            <person name="Brodie J."/>
            <person name="Cao Y."/>
            <person name="Collen J."/>
            <person name="Dittami S.M."/>
            <person name="Gachon C.M."/>
            <person name="Green B.R."/>
            <person name="Karpowicz S."/>
            <person name="Kim J.W."/>
            <person name="Kudahl U."/>
            <person name="Lin S."/>
            <person name="Michel G."/>
            <person name="Mittag M."/>
            <person name="Olson B.J."/>
            <person name="Pangilinan J."/>
            <person name="Peng Y."/>
            <person name="Qiu H."/>
            <person name="Shu S."/>
            <person name="Singer J.T."/>
            <person name="Smith A.G."/>
            <person name="Sprecher B.N."/>
            <person name="Wagner V."/>
            <person name="Wang W."/>
            <person name="Wang Z.-Y."/>
            <person name="Yan J."/>
            <person name="Yarish C."/>
            <person name="Zoeuner-Riek S."/>
            <person name="Zhuang Y."/>
            <person name="Zou Y."/>
            <person name="Lindquist E.A."/>
            <person name="Grimwood J."/>
            <person name="Barry K."/>
            <person name="Rokhsar D.S."/>
            <person name="Schmutz J."/>
            <person name="Stiller J.W."/>
            <person name="Grossman A.R."/>
            <person name="Prochnik S.E."/>
        </authorList>
    </citation>
    <scope>NUCLEOTIDE SEQUENCE [LARGE SCALE GENOMIC DNA]</scope>
    <source>
        <strain evidence="13">4086291</strain>
    </source>
</reference>
<evidence type="ECO:0000256" key="3">
    <source>
        <dbReference type="ARBA" id="ARBA00022448"/>
    </source>
</evidence>
<feature type="repeat" description="Solcar" evidence="10">
    <location>
        <begin position="169"/>
        <end position="254"/>
    </location>
</feature>
<name>A0A1X6PIK4_PORUM</name>
<dbReference type="GO" id="GO:0005743">
    <property type="term" value="C:mitochondrial inner membrane"/>
    <property type="evidence" value="ECO:0007669"/>
    <property type="project" value="UniProtKB-SubCell"/>
</dbReference>
<feature type="repeat" description="Solcar" evidence="10">
    <location>
        <begin position="368"/>
        <end position="451"/>
    </location>
</feature>
<keyword evidence="7 12" id="KW-1133">Transmembrane helix</keyword>
<dbReference type="EMBL" id="KV918769">
    <property type="protein sequence ID" value="OSX80667.1"/>
    <property type="molecule type" value="Genomic_DNA"/>
</dbReference>
<evidence type="ECO:0000256" key="1">
    <source>
        <dbReference type="ARBA" id="ARBA00004448"/>
    </source>
</evidence>
<dbReference type="PANTHER" id="PTHR45671">
    <property type="entry name" value="SOLUTE CARRIER FAMILY 25 (MITOCHONDRIAL CARRIER PHOSPHATE CARRIER), MEMBER 3, LIKE-RELATED-RELATED"/>
    <property type="match status" value="1"/>
</dbReference>
<dbReference type="GO" id="GO:0005315">
    <property type="term" value="F:phosphate transmembrane transporter activity"/>
    <property type="evidence" value="ECO:0007669"/>
    <property type="project" value="InterPro"/>
</dbReference>
<dbReference type="PANTHER" id="PTHR45671:SF12">
    <property type="entry name" value="MITOCHONDRIAL PHOSPHATE CARRIER PROTEIN"/>
    <property type="match status" value="1"/>
</dbReference>
<keyword evidence="6" id="KW-0999">Mitochondrion inner membrane</keyword>
<evidence type="ECO:0000256" key="7">
    <source>
        <dbReference type="ARBA" id="ARBA00022989"/>
    </source>
</evidence>
<evidence type="ECO:0000256" key="4">
    <source>
        <dbReference type="ARBA" id="ARBA00022692"/>
    </source>
</evidence>
<evidence type="ECO:0000256" key="12">
    <source>
        <dbReference type="SAM" id="Phobius"/>
    </source>
</evidence>
<dbReference type="GO" id="GO:1990547">
    <property type="term" value="P:mitochondrial phosphate ion transmembrane transport"/>
    <property type="evidence" value="ECO:0007669"/>
    <property type="project" value="InterPro"/>
</dbReference>
<dbReference type="OrthoDB" id="427452at2759"/>